<dbReference type="Proteomes" id="UP000317199">
    <property type="component" value="Chromosome"/>
</dbReference>
<feature type="domain" description="Wadjet protein JetD C-terminal" evidence="1">
    <location>
        <begin position="240"/>
        <end position="394"/>
    </location>
</feature>
<proteinExistence type="predicted"/>
<dbReference type="KEGG" id="lyj:FKV23_08055"/>
<gene>
    <name evidence="2" type="ORF">FKV23_08055</name>
</gene>
<reference evidence="2 3" key="1">
    <citation type="submission" date="2019-06" db="EMBL/GenBank/DDBJ databases">
        <title>Lysobacter alkalisoli sp. nov. isolated from saline-alkali soil.</title>
        <authorList>
            <person name="Sun J.-Q."/>
            <person name="Xu L."/>
        </authorList>
    </citation>
    <scope>NUCLEOTIDE SEQUENCE [LARGE SCALE GENOMIC DNA]</scope>
    <source>
        <strain evidence="2 3">SJ-36</strain>
    </source>
</reference>
<dbReference type="EMBL" id="CP041242">
    <property type="protein sequence ID" value="QDH70056.1"/>
    <property type="molecule type" value="Genomic_DNA"/>
</dbReference>
<dbReference type="OrthoDB" id="186173at2"/>
<dbReference type="Gene3D" id="3.40.1360.10">
    <property type="match status" value="1"/>
</dbReference>
<accession>A0A514BRQ3</accession>
<keyword evidence="3" id="KW-1185">Reference proteome</keyword>
<organism evidence="2 3">
    <name type="scientific">Marilutibacter alkalisoli</name>
    <dbReference type="NCBI Taxonomy" id="2591633"/>
    <lineage>
        <taxon>Bacteria</taxon>
        <taxon>Pseudomonadati</taxon>
        <taxon>Pseudomonadota</taxon>
        <taxon>Gammaproteobacteria</taxon>
        <taxon>Lysobacterales</taxon>
        <taxon>Lysobacteraceae</taxon>
        <taxon>Marilutibacter</taxon>
    </lineage>
</organism>
<evidence type="ECO:0000259" key="1">
    <source>
        <dbReference type="Pfam" id="PF09983"/>
    </source>
</evidence>
<protein>
    <submittedName>
        <fullName evidence="2">DUF2399 domain-containing protein</fullName>
    </submittedName>
</protein>
<dbReference type="AlphaFoldDB" id="A0A514BRQ3"/>
<dbReference type="Pfam" id="PF09983">
    <property type="entry name" value="JetD_C"/>
    <property type="match status" value="1"/>
</dbReference>
<evidence type="ECO:0000313" key="3">
    <source>
        <dbReference type="Proteomes" id="UP000317199"/>
    </source>
</evidence>
<dbReference type="InterPro" id="IPR024534">
    <property type="entry name" value="JetD_C"/>
</dbReference>
<evidence type="ECO:0000313" key="2">
    <source>
        <dbReference type="EMBL" id="QDH70056.1"/>
    </source>
</evidence>
<sequence>MTPAEQTLIRLLRRGERARSKGGGERAALAMTPASCPEYGRLESLEAREAFHARIALAEREGAIEVERARFGEERLLRLRLADLDRLAAHLGIRLLSDRVGEAAAMLDTATGDWPIVASVLEAWRLGRKVRGSGPEAARDLFDATTVAGDRIHEERDERLLRRESIRLFDDSKRLERLTPWLDLLLAGDLAPSGLSREEVWASLGLRRAPQPMLVSGVGTVVLRGEATPATLPLVRPYLGLPIEAVETVAARARYVLTIENLASFHDAAAAVSLPGHADGLLIYTAGMPSPAWRALYGRILRALPTGTAVLHWGDIDEGGFRIAASLASVAADAGRPLLPWLMSPSDLATRPEGCTPPTPATLRRMQHWARRAGWASLASGLELDPLELEQEALAPVFPMA</sequence>
<name>A0A514BRQ3_9GAMM</name>